<dbReference type="EMBL" id="VTAV01000023">
    <property type="protein sequence ID" value="TYR31748.1"/>
    <property type="molecule type" value="Genomic_DNA"/>
</dbReference>
<comment type="caution">
    <text evidence="2">The sequence shown here is derived from an EMBL/GenBank/DDBJ whole genome shotgun (WGS) entry which is preliminary data.</text>
</comment>
<dbReference type="Pfam" id="PF13673">
    <property type="entry name" value="Acetyltransf_10"/>
    <property type="match status" value="1"/>
</dbReference>
<dbReference type="Gene3D" id="3.40.630.30">
    <property type="match status" value="1"/>
</dbReference>
<dbReference type="PROSITE" id="PS51186">
    <property type="entry name" value="GNAT"/>
    <property type="match status" value="1"/>
</dbReference>
<dbReference type="RefSeq" id="WP_148921146.1">
    <property type="nucleotide sequence ID" value="NZ_VTAV01000023.1"/>
</dbReference>
<dbReference type="CDD" id="cd04301">
    <property type="entry name" value="NAT_SF"/>
    <property type="match status" value="1"/>
</dbReference>
<feature type="domain" description="N-acetyltransferase" evidence="1">
    <location>
        <begin position="8"/>
        <end position="148"/>
    </location>
</feature>
<evidence type="ECO:0000313" key="3">
    <source>
        <dbReference type="Proteomes" id="UP000322362"/>
    </source>
</evidence>
<proteinExistence type="predicted"/>
<dbReference type="InterPro" id="IPR016181">
    <property type="entry name" value="Acyl_CoA_acyltransferase"/>
</dbReference>
<keyword evidence="2" id="KW-0808">Transferase</keyword>
<dbReference type="GO" id="GO:0016747">
    <property type="term" value="F:acyltransferase activity, transferring groups other than amino-acyl groups"/>
    <property type="evidence" value="ECO:0007669"/>
    <property type="project" value="InterPro"/>
</dbReference>
<reference evidence="2 3" key="1">
    <citation type="submission" date="2019-08" db="EMBL/GenBank/DDBJ databases">
        <title>Phlebobacter frassis gen. nov. sp. nov., a new member of family Sphingobacteriaceae isolated from sand fly rearing media.</title>
        <authorList>
            <person name="Kakumanu M.L."/>
            <person name="Marayati B.F."/>
            <person name="Wada-Katsumata A."/>
            <person name="Wasserberg G."/>
            <person name="Schal C."/>
            <person name="Apperson C.S."/>
            <person name="Ponnusamy L."/>
        </authorList>
    </citation>
    <scope>NUCLEOTIDE SEQUENCE [LARGE SCALE GENOMIC DNA]</scope>
    <source>
        <strain evidence="2 3">SSI9</strain>
    </source>
</reference>
<protein>
    <submittedName>
        <fullName evidence="2">GNAT family N-acetyltransferase</fullName>
    </submittedName>
</protein>
<accession>A0A5D4GTT3</accession>
<dbReference type="InterPro" id="IPR000182">
    <property type="entry name" value="GNAT_dom"/>
</dbReference>
<evidence type="ECO:0000259" key="1">
    <source>
        <dbReference type="PROSITE" id="PS51186"/>
    </source>
</evidence>
<organism evidence="2 3">
    <name type="scientific">Sphingobacterium phlebotomi</name>
    <dbReference type="NCBI Taxonomy" id="2605433"/>
    <lineage>
        <taxon>Bacteria</taxon>
        <taxon>Pseudomonadati</taxon>
        <taxon>Bacteroidota</taxon>
        <taxon>Sphingobacteriia</taxon>
        <taxon>Sphingobacteriales</taxon>
        <taxon>Sphingobacteriaceae</taxon>
        <taxon>Sphingobacterium</taxon>
    </lineage>
</organism>
<name>A0A5D4GTT3_9SPHI</name>
<evidence type="ECO:0000313" key="2">
    <source>
        <dbReference type="EMBL" id="TYR31748.1"/>
    </source>
</evidence>
<dbReference type="AlphaFoldDB" id="A0A5D4GTT3"/>
<sequence>MRIEYFIKVFDELNTMELYQILKLRNEVFIVEQCCAYQDLDDKDLDSYHLMCFVNDKLAGYTRLLPPNVSYDEASIGRVVIGSDFRGLTLGKKLMENSIASCKELFGSSAIRISAQTYLTKFYNALGFIETGEPYIEDGIPHIEMIKM</sequence>
<dbReference type="SUPFAM" id="SSF55729">
    <property type="entry name" value="Acyl-CoA N-acyltransferases (Nat)"/>
    <property type="match status" value="1"/>
</dbReference>
<keyword evidence="3" id="KW-1185">Reference proteome</keyword>
<dbReference type="Proteomes" id="UP000322362">
    <property type="component" value="Unassembled WGS sequence"/>
</dbReference>
<gene>
    <name evidence="2" type="ORF">FXV77_20665</name>
</gene>